<keyword evidence="2" id="KW-1185">Reference proteome</keyword>
<gene>
    <name evidence="1" type="ORF">CHARACLAT_007585</name>
</gene>
<organism evidence="1 2">
    <name type="scientific">Characodon lateralis</name>
    <dbReference type="NCBI Taxonomy" id="208331"/>
    <lineage>
        <taxon>Eukaryota</taxon>
        <taxon>Metazoa</taxon>
        <taxon>Chordata</taxon>
        <taxon>Craniata</taxon>
        <taxon>Vertebrata</taxon>
        <taxon>Euteleostomi</taxon>
        <taxon>Actinopterygii</taxon>
        <taxon>Neopterygii</taxon>
        <taxon>Teleostei</taxon>
        <taxon>Neoteleostei</taxon>
        <taxon>Acanthomorphata</taxon>
        <taxon>Ovalentaria</taxon>
        <taxon>Atherinomorphae</taxon>
        <taxon>Cyprinodontiformes</taxon>
        <taxon>Goodeidae</taxon>
        <taxon>Characodon</taxon>
    </lineage>
</organism>
<evidence type="ECO:0000313" key="2">
    <source>
        <dbReference type="Proteomes" id="UP001352852"/>
    </source>
</evidence>
<reference evidence="1 2" key="1">
    <citation type="submission" date="2021-06" db="EMBL/GenBank/DDBJ databases">
        <authorList>
            <person name="Palmer J.M."/>
        </authorList>
    </citation>
    <scope>NUCLEOTIDE SEQUENCE [LARGE SCALE GENOMIC DNA]</scope>
    <source>
        <strain evidence="1 2">CL_MEX2019</strain>
        <tissue evidence="1">Muscle</tissue>
    </source>
</reference>
<sequence length="89" mass="9805">MHCGSGMALSTESTWYQASGSFCRRSAAVYHSKEFKPSREQEAVGLRRKCVGGLKKCCISVHTPGVDTDICSICCHFSAESTVMERRLL</sequence>
<protein>
    <submittedName>
        <fullName evidence="1">Uncharacterized protein</fullName>
    </submittedName>
</protein>
<proteinExistence type="predicted"/>
<dbReference type="EMBL" id="JAHUTJ010049605">
    <property type="protein sequence ID" value="MED6283325.1"/>
    <property type="molecule type" value="Genomic_DNA"/>
</dbReference>
<comment type="caution">
    <text evidence="1">The sequence shown here is derived from an EMBL/GenBank/DDBJ whole genome shotgun (WGS) entry which is preliminary data.</text>
</comment>
<accession>A0ABU7E7W7</accession>
<name>A0ABU7E7W7_9TELE</name>
<evidence type="ECO:0000313" key="1">
    <source>
        <dbReference type="EMBL" id="MED6283325.1"/>
    </source>
</evidence>
<dbReference type="Proteomes" id="UP001352852">
    <property type="component" value="Unassembled WGS sequence"/>
</dbReference>